<evidence type="ECO:0000313" key="4">
    <source>
        <dbReference type="Proteomes" id="UP000324170"/>
    </source>
</evidence>
<name>A0ABY3NMH7_9GAMM</name>
<feature type="domain" description="Inverse autotransporter beta-domain" evidence="2">
    <location>
        <begin position="50"/>
        <end position="119"/>
    </location>
</feature>
<dbReference type="Pfam" id="PF11924">
    <property type="entry name" value="IAT_beta"/>
    <property type="match status" value="1"/>
</dbReference>
<evidence type="ECO:0000313" key="3">
    <source>
        <dbReference type="EMBL" id="TYO94886.1"/>
    </source>
</evidence>
<comment type="caution">
    <text evidence="3">The sequence shown here is derived from an EMBL/GenBank/DDBJ whole genome shotgun (WGS) entry which is preliminary data.</text>
</comment>
<gene>
    <name evidence="3" type="ORF">LY16_03585</name>
</gene>
<dbReference type="Proteomes" id="UP000324170">
    <property type="component" value="Unassembled WGS sequence"/>
</dbReference>
<protein>
    <submittedName>
        <fullName evidence="3">Inverse autotransporter-like protein with beta domain</fullName>
    </submittedName>
</protein>
<evidence type="ECO:0000259" key="2">
    <source>
        <dbReference type="Pfam" id="PF11924"/>
    </source>
</evidence>
<feature type="chain" id="PRO_5046014241" evidence="1">
    <location>
        <begin position="32"/>
        <end position="132"/>
    </location>
</feature>
<dbReference type="EMBL" id="VNHN01000111">
    <property type="protein sequence ID" value="TYO94886.1"/>
    <property type="molecule type" value="Genomic_DNA"/>
</dbReference>
<organism evidence="3 4">
    <name type="scientific">Xenorhabdus doucetiae</name>
    <dbReference type="NCBI Taxonomy" id="351671"/>
    <lineage>
        <taxon>Bacteria</taxon>
        <taxon>Pseudomonadati</taxon>
        <taxon>Pseudomonadota</taxon>
        <taxon>Gammaproteobacteria</taxon>
        <taxon>Enterobacterales</taxon>
        <taxon>Morganellaceae</taxon>
        <taxon>Xenorhabdus</taxon>
    </lineage>
</organism>
<sequence length="132" mass="14403">MYPQVHLLLPGKINCFVISLLCLLFSLNGYAASEPNNRNDTTIQFAEITSQWGQLTRSHSPGEAAKTLAAQQLSSAVTSTLTPWFNQYGNTRLTVPFDSRFSLKGLSFDWLLPWYQTASGAPGDAGRGFSAG</sequence>
<feature type="signal peptide" evidence="1">
    <location>
        <begin position="1"/>
        <end position="31"/>
    </location>
</feature>
<dbReference type="InterPro" id="IPR024519">
    <property type="entry name" value="IAT_beta"/>
</dbReference>
<evidence type="ECO:0000256" key="1">
    <source>
        <dbReference type="SAM" id="SignalP"/>
    </source>
</evidence>
<accession>A0ABY3NMH7</accession>
<proteinExistence type="predicted"/>
<reference evidence="3 4" key="1">
    <citation type="submission" date="2019-07" db="EMBL/GenBank/DDBJ databases">
        <title>Genomic Encyclopedia of Type Strains, Phase I: the one thousand microbial genomes (KMG-I) project.</title>
        <authorList>
            <person name="Kyrpides N."/>
        </authorList>
    </citation>
    <scope>NUCLEOTIDE SEQUENCE [LARGE SCALE GENOMIC DNA]</scope>
    <source>
        <strain evidence="3 4">DSM 17909</strain>
    </source>
</reference>
<keyword evidence="1" id="KW-0732">Signal</keyword>
<keyword evidence="4" id="KW-1185">Reference proteome</keyword>